<comment type="pathway">
    <text evidence="5 7">Amino-acid biosynthesis; L-lysine biosynthesis via DAP pathway; L-lysine from DL-2,6-diaminopimelate: step 1/1.</text>
</comment>
<feature type="modified residue" description="N6-(pyridoxal phosphate)lysine" evidence="5">
    <location>
        <position position="47"/>
    </location>
</feature>
<evidence type="ECO:0000256" key="2">
    <source>
        <dbReference type="ARBA" id="ARBA00022793"/>
    </source>
</evidence>
<dbReference type="InterPro" id="IPR000183">
    <property type="entry name" value="Orn/DAP/Arg_de-COase"/>
</dbReference>
<dbReference type="PANTHER" id="PTHR43727:SF2">
    <property type="entry name" value="GROUP IV DECARBOXYLASE"/>
    <property type="match status" value="1"/>
</dbReference>
<dbReference type="Gene3D" id="3.20.20.10">
    <property type="entry name" value="Alanine racemase"/>
    <property type="match status" value="1"/>
</dbReference>
<evidence type="ECO:0000313" key="10">
    <source>
        <dbReference type="Proteomes" id="UP000671862"/>
    </source>
</evidence>
<dbReference type="GO" id="GO:0008836">
    <property type="term" value="F:diaminopimelate decarboxylase activity"/>
    <property type="evidence" value="ECO:0007669"/>
    <property type="project" value="UniProtKB-EC"/>
</dbReference>
<dbReference type="InterPro" id="IPR029066">
    <property type="entry name" value="PLP-binding_barrel"/>
</dbReference>
<evidence type="ECO:0000256" key="5">
    <source>
        <dbReference type="HAMAP-Rule" id="MF_02120"/>
    </source>
</evidence>
<evidence type="ECO:0000256" key="4">
    <source>
        <dbReference type="ARBA" id="ARBA00023239"/>
    </source>
</evidence>
<proteinExistence type="inferred from homology"/>
<feature type="binding site" evidence="5">
    <location>
        <begin position="248"/>
        <end position="251"/>
    </location>
    <ligand>
        <name>pyridoxal 5'-phosphate</name>
        <dbReference type="ChEBI" id="CHEBI:597326"/>
    </ligand>
</feature>
<dbReference type="InterPro" id="IPR002986">
    <property type="entry name" value="DAP_deCOOHase_LysA"/>
</dbReference>
<evidence type="ECO:0000256" key="3">
    <source>
        <dbReference type="ARBA" id="ARBA00022898"/>
    </source>
</evidence>
<name>A0ABX7SAW3_9BACT</name>
<gene>
    <name evidence="5 9" type="primary">lysA</name>
    <name evidence="9" type="ORF">JYK00_03540</name>
</gene>
<feature type="domain" description="Orn/DAP/Arg decarboxylase 2 N-terminal" evidence="8">
    <location>
        <begin position="24"/>
        <end position="253"/>
    </location>
</feature>
<dbReference type="EMBL" id="CP071446">
    <property type="protein sequence ID" value="QTA38596.1"/>
    <property type="molecule type" value="Genomic_DNA"/>
</dbReference>
<feature type="binding site" evidence="5">
    <location>
        <position position="287"/>
    </location>
    <ligand>
        <name>substrate</name>
    </ligand>
</feature>
<dbReference type="Proteomes" id="UP000671862">
    <property type="component" value="Chromosome"/>
</dbReference>
<feature type="binding site" evidence="5">
    <location>
        <position position="346"/>
    </location>
    <ligand>
        <name>substrate</name>
    </ligand>
</feature>
<dbReference type="InterPro" id="IPR022644">
    <property type="entry name" value="De-COase2_N"/>
</dbReference>
<keyword evidence="3 5" id="KW-0663">Pyridoxal phosphate</keyword>
<sequence length="386" mass="43762">MNELLKEIANEYGTPVYVYFESVLEERALRVLKTFEGVKFLPTVAVKANNNPHLLSILSNIGFGADVLGEGELYACKLAGISPEKIIWNGNGKTKEQQKYMEEQHIGYVNVDSVEEFEELWKNSETNMELFLRVNPDVDPKTHPYISTGLKIHKFGMSFQQAEALLSKYRGKISGFHIHIGSQILEVAPFKEAIEKTINLAKKYEIKKINIGGGWGVRYKEEEKELDLEKYRKVIIPLLQNFELVLNEVGRFIFAPAGVLLTKVVRIKETEYKNFIVVDTGMNHLIRPSLYGAFHKVENVVSKSTKKIIADVVGPLCETGDFIVKEITLPRPAPGDIFVVYNVGAYGYSMANNYNGTLRPAEILVKKDGSYELIRKRESIVDLYKF</sequence>
<accession>A0ABX7SAW3</accession>
<dbReference type="PRINTS" id="PR01181">
    <property type="entry name" value="DAPDCRBXLASE"/>
</dbReference>
<feature type="binding site" evidence="5">
    <location>
        <position position="346"/>
    </location>
    <ligand>
        <name>pyridoxal 5'-phosphate</name>
        <dbReference type="ChEBI" id="CHEBI:597326"/>
    </ligand>
</feature>
<evidence type="ECO:0000256" key="1">
    <source>
        <dbReference type="ARBA" id="ARBA00001933"/>
    </source>
</evidence>
<feature type="binding site" evidence="5">
    <location>
        <position position="214"/>
    </location>
    <ligand>
        <name>pyridoxal 5'-phosphate</name>
        <dbReference type="ChEBI" id="CHEBI:597326"/>
    </ligand>
</feature>
<feature type="binding site" evidence="5">
    <location>
        <position position="251"/>
    </location>
    <ligand>
        <name>substrate</name>
    </ligand>
</feature>
<dbReference type="CDD" id="cd06828">
    <property type="entry name" value="PLPDE_III_DapDC"/>
    <property type="match status" value="1"/>
</dbReference>
<evidence type="ECO:0000259" key="8">
    <source>
        <dbReference type="Pfam" id="PF02784"/>
    </source>
</evidence>
<dbReference type="RefSeq" id="WP_207567313.1">
    <property type="nucleotide sequence ID" value="NZ_CP071446.1"/>
</dbReference>
<comment type="cofactor">
    <cofactor evidence="1 5 7">
        <name>pyridoxal 5'-phosphate</name>
        <dbReference type="ChEBI" id="CHEBI:597326"/>
    </cofactor>
</comment>
<dbReference type="Pfam" id="PF02784">
    <property type="entry name" value="Orn_Arg_deC_N"/>
    <property type="match status" value="1"/>
</dbReference>
<comment type="catalytic activity">
    <reaction evidence="5 7">
        <text>meso-2,6-diaminopimelate + H(+) = L-lysine + CO2</text>
        <dbReference type="Rhea" id="RHEA:15101"/>
        <dbReference type="ChEBI" id="CHEBI:15378"/>
        <dbReference type="ChEBI" id="CHEBI:16526"/>
        <dbReference type="ChEBI" id="CHEBI:32551"/>
        <dbReference type="ChEBI" id="CHEBI:57791"/>
        <dbReference type="EC" id="4.1.1.20"/>
    </reaction>
</comment>
<dbReference type="InterPro" id="IPR009006">
    <property type="entry name" value="Ala_racemase/Decarboxylase_C"/>
</dbReference>
<keyword evidence="5 7" id="KW-0457">Lysine biosynthesis</keyword>
<dbReference type="EC" id="4.1.1.20" evidence="5 6"/>
<dbReference type="SUPFAM" id="SSF50621">
    <property type="entry name" value="Alanine racemase C-terminal domain-like"/>
    <property type="match status" value="1"/>
</dbReference>
<evidence type="ECO:0000256" key="6">
    <source>
        <dbReference type="NCBIfam" id="TIGR01048"/>
    </source>
</evidence>
<feature type="binding site" evidence="5">
    <location>
        <position position="291"/>
    </location>
    <ligand>
        <name>substrate</name>
    </ligand>
</feature>
<dbReference type="SUPFAM" id="SSF51419">
    <property type="entry name" value="PLP-binding barrel"/>
    <property type="match status" value="1"/>
</dbReference>
<protein>
    <recommendedName>
        <fullName evidence="5 6">Diaminopimelate decarboxylase</fullName>
        <shortName evidence="5">DAP decarboxylase</shortName>
        <shortName evidence="5">DAPDC</shortName>
        <ecNumber evidence="5 6">4.1.1.20</ecNumber>
    </recommendedName>
</protein>
<reference evidence="9 10" key="1">
    <citation type="submission" date="2021-03" db="EMBL/GenBank/DDBJ databases">
        <title>Thermosipho ferrireducens sp.nov., an anaerobic thermophilic iron-reducing bacterium isolated from a deep-sea hydrothermal sulfide deposits.</title>
        <authorList>
            <person name="Zeng X."/>
            <person name="Chen Y."/>
            <person name="Shao Z."/>
        </authorList>
    </citation>
    <scope>NUCLEOTIDE SEQUENCE [LARGE SCALE GENOMIC DNA]</scope>
    <source>
        <strain evidence="9 10">JL129W03</strain>
    </source>
</reference>
<keyword evidence="4 5" id="KW-0456">Lyase</keyword>
<dbReference type="PRINTS" id="PR01179">
    <property type="entry name" value="ODADCRBXLASE"/>
</dbReference>
<dbReference type="HAMAP" id="MF_02120">
    <property type="entry name" value="LysA"/>
    <property type="match status" value="1"/>
</dbReference>
<comment type="function">
    <text evidence="5">Specifically catalyzes the decarboxylation of meso-diaminopimelate (meso-DAP) to L-lysine.</text>
</comment>
<keyword evidence="10" id="KW-1185">Reference proteome</keyword>
<keyword evidence="2 5" id="KW-0210">Decarboxylase</keyword>
<evidence type="ECO:0000256" key="7">
    <source>
        <dbReference type="RuleBase" id="RU003738"/>
    </source>
</evidence>
<feature type="binding site" evidence="5">
    <location>
        <position position="318"/>
    </location>
    <ligand>
        <name>substrate</name>
    </ligand>
</feature>
<evidence type="ECO:0000313" key="9">
    <source>
        <dbReference type="EMBL" id="QTA38596.1"/>
    </source>
</evidence>
<keyword evidence="5" id="KW-0028">Amino-acid biosynthesis</keyword>
<comment type="subunit">
    <text evidence="5">Homodimer.</text>
</comment>
<comment type="similarity">
    <text evidence="5">Belongs to the Orn/Lys/Arg decarboxylase class-II family. LysA subfamily.</text>
</comment>
<dbReference type="PANTHER" id="PTHR43727">
    <property type="entry name" value="DIAMINOPIMELATE DECARBOXYLASE"/>
    <property type="match status" value="1"/>
</dbReference>
<dbReference type="NCBIfam" id="TIGR01048">
    <property type="entry name" value="lysA"/>
    <property type="match status" value="1"/>
</dbReference>
<dbReference type="Gene3D" id="2.40.37.10">
    <property type="entry name" value="Lyase, Ornithine Decarboxylase, Chain A, domain 1"/>
    <property type="match status" value="1"/>
</dbReference>
<organism evidence="9 10">
    <name type="scientific">Thermosipho ferrireducens</name>
    <dbReference type="NCBI Taxonomy" id="2571116"/>
    <lineage>
        <taxon>Bacteria</taxon>
        <taxon>Thermotogati</taxon>
        <taxon>Thermotogota</taxon>
        <taxon>Thermotogae</taxon>
        <taxon>Thermotogales</taxon>
        <taxon>Fervidobacteriaceae</taxon>
        <taxon>Thermosipho</taxon>
    </lineage>
</organism>